<dbReference type="InterPro" id="IPR011042">
    <property type="entry name" value="6-blade_b-propeller_TolB-like"/>
</dbReference>
<name>A0ABU3L3R6_9FLAO</name>
<evidence type="ECO:0000313" key="3">
    <source>
        <dbReference type="Proteomes" id="UP001250656"/>
    </source>
</evidence>
<dbReference type="EMBL" id="JAVTTP010000001">
    <property type="protein sequence ID" value="MDT7828028.1"/>
    <property type="molecule type" value="Genomic_DNA"/>
</dbReference>
<dbReference type="PANTHER" id="PTHR19328">
    <property type="entry name" value="HEDGEHOG-INTERACTING PROTEIN"/>
    <property type="match status" value="1"/>
</dbReference>
<sequence>MDANIIANEEGSKIYVAVGSGSNIAEDGIGKEFMKAIILEINPDGTGLKVFASGLRNPVGMDWEPDTGSLWTVVNERDGLGNNLVPDYLTQVRENGFYGWPYVYLGQNEDPRVKYKRPEKVGETIVPDLALGSHTASLGLVFYTGKSFPEKYHHGAFVVQHGSWNRDRLSGYKVVHVPFENGKPYGKAEDFLTGFIVDPNRDEVYGRPVGAVVTFDGSLLVTDDVAYTIWRISAER</sequence>
<dbReference type="InterPro" id="IPR054539">
    <property type="entry name" value="Beta-prop_PDH"/>
</dbReference>
<dbReference type="InterPro" id="IPR011041">
    <property type="entry name" value="Quinoprot_gluc/sorb_DH_b-prop"/>
</dbReference>
<accession>A0ABU3L3R6</accession>
<dbReference type="Proteomes" id="UP001250656">
    <property type="component" value="Unassembled WGS sequence"/>
</dbReference>
<dbReference type="Pfam" id="PF22807">
    <property type="entry name" value="TrAA12"/>
    <property type="match status" value="1"/>
</dbReference>
<protein>
    <submittedName>
        <fullName evidence="2">PQQ-dependent sugar dehydrogenase</fullName>
    </submittedName>
</protein>
<reference evidence="2 3" key="1">
    <citation type="submission" date="2023-09" db="EMBL/GenBank/DDBJ databases">
        <title>Novel taxa isolated from Blanes Bay.</title>
        <authorList>
            <person name="Rey-Velasco X."/>
            <person name="Lucena T."/>
        </authorList>
    </citation>
    <scope>NUCLEOTIDE SEQUENCE [LARGE SCALE GENOMIC DNA]</scope>
    <source>
        <strain evidence="2 3">S334</strain>
    </source>
</reference>
<dbReference type="PANTHER" id="PTHR19328:SF55">
    <property type="entry name" value="BLR6566 PROTEIN"/>
    <property type="match status" value="1"/>
</dbReference>
<keyword evidence="3" id="KW-1185">Reference proteome</keyword>
<dbReference type="Gene3D" id="2.120.10.30">
    <property type="entry name" value="TolB, C-terminal domain"/>
    <property type="match status" value="1"/>
</dbReference>
<evidence type="ECO:0000313" key="2">
    <source>
        <dbReference type="EMBL" id="MDT7828028.1"/>
    </source>
</evidence>
<evidence type="ECO:0000259" key="1">
    <source>
        <dbReference type="Pfam" id="PF22807"/>
    </source>
</evidence>
<comment type="caution">
    <text evidence="2">The sequence shown here is derived from an EMBL/GenBank/DDBJ whole genome shotgun (WGS) entry which is preliminary data.</text>
</comment>
<dbReference type="RefSeq" id="WP_314013158.1">
    <property type="nucleotide sequence ID" value="NZ_JAVTTP010000001.1"/>
</dbReference>
<proteinExistence type="predicted"/>
<dbReference type="SUPFAM" id="SSF50952">
    <property type="entry name" value="Soluble quinoprotein glucose dehydrogenase"/>
    <property type="match status" value="1"/>
</dbReference>
<feature type="domain" description="Pyrroloquinoline quinone-dependent pyranose dehydrogenase beta-propeller" evidence="1">
    <location>
        <begin position="125"/>
        <end position="232"/>
    </location>
</feature>
<gene>
    <name evidence="2" type="ORF">RQM65_05040</name>
</gene>
<organism evidence="2 3">
    <name type="scientific">Pricia mediterranea</name>
    <dbReference type="NCBI Taxonomy" id="3076079"/>
    <lineage>
        <taxon>Bacteria</taxon>
        <taxon>Pseudomonadati</taxon>
        <taxon>Bacteroidota</taxon>
        <taxon>Flavobacteriia</taxon>
        <taxon>Flavobacteriales</taxon>
        <taxon>Flavobacteriaceae</taxon>
        <taxon>Pricia</taxon>
    </lineage>
</organism>